<reference evidence="1 2" key="1">
    <citation type="submission" date="2016-08" db="EMBL/GenBank/DDBJ databases">
        <title>A Parts List for Fungal Cellulosomes Revealed by Comparative Genomics.</title>
        <authorList>
            <consortium name="DOE Joint Genome Institute"/>
            <person name="Haitjema C.H."/>
            <person name="Gilmore S.P."/>
            <person name="Henske J.K."/>
            <person name="Solomon K.V."/>
            <person name="De Groot R."/>
            <person name="Kuo A."/>
            <person name="Mondo S.J."/>
            <person name="Salamov A.A."/>
            <person name="Labutti K."/>
            <person name="Zhao Z."/>
            <person name="Chiniquy J."/>
            <person name="Barry K."/>
            <person name="Brewer H.M."/>
            <person name="Purvine S.O."/>
            <person name="Wright A.T."/>
            <person name="Boxma B."/>
            <person name="Van Alen T."/>
            <person name="Hackstein J.H."/>
            <person name="Baker S.E."/>
            <person name="Grigoriev I.V."/>
            <person name="O'Malley M.A."/>
        </authorList>
    </citation>
    <scope>NUCLEOTIDE SEQUENCE [LARGE SCALE GENOMIC DNA]</scope>
    <source>
        <strain evidence="1 2">S4</strain>
    </source>
</reference>
<reference evidence="1 2" key="2">
    <citation type="submission" date="2016-08" db="EMBL/GenBank/DDBJ databases">
        <title>Pervasive Adenine N6-methylation of Active Genes in Fungi.</title>
        <authorList>
            <consortium name="DOE Joint Genome Institute"/>
            <person name="Mondo S.J."/>
            <person name="Dannebaum R.O."/>
            <person name="Kuo R.C."/>
            <person name="Labutti K."/>
            <person name="Haridas S."/>
            <person name="Kuo A."/>
            <person name="Salamov A."/>
            <person name="Ahrendt S.R."/>
            <person name="Lipzen A."/>
            <person name="Sullivan W."/>
            <person name="Andreopoulos W.B."/>
            <person name="Clum A."/>
            <person name="Lindquist E."/>
            <person name="Daum C."/>
            <person name="Ramamoorthy G.K."/>
            <person name="Gryganskyi A."/>
            <person name="Culley D."/>
            <person name="Magnuson J.K."/>
            <person name="James T.Y."/>
            <person name="O'Malley M.A."/>
            <person name="Stajich J.E."/>
            <person name="Spatafora J.W."/>
            <person name="Visel A."/>
            <person name="Grigoriev I.V."/>
        </authorList>
    </citation>
    <scope>NUCLEOTIDE SEQUENCE [LARGE SCALE GENOMIC DNA]</scope>
    <source>
        <strain evidence="1 2">S4</strain>
    </source>
</reference>
<keyword evidence="2" id="KW-1185">Reference proteome</keyword>
<accession>A0A1Y1WR83</accession>
<proteinExistence type="predicted"/>
<dbReference type="AlphaFoldDB" id="A0A1Y1WR83"/>
<sequence length="99" mass="11374">MNSLKNIEKNKDNSNTKTSVFPTVEQIINDLQFQLSNINSTEKKILNSDDIIGNIKEVSNVNEKERGKYNDYTSIQSILKEKELVNNEKGKLQTEKNIE</sequence>
<dbReference type="OrthoDB" id="2157749at2759"/>
<evidence type="ECO:0000313" key="1">
    <source>
        <dbReference type="EMBL" id="ORX75798.1"/>
    </source>
</evidence>
<dbReference type="EMBL" id="MCFG01000336">
    <property type="protein sequence ID" value="ORX75798.1"/>
    <property type="molecule type" value="Genomic_DNA"/>
</dbReference>
<dbReference type="Proteomes" id="UP000193944">
    <property type="component" value="Unassembled WGS sequence"/>
</dbReference>
<comment type="caution">
    <text evidence="1">The sequence shown here is derived from an EMBL/GenBank/DDBJ whole genome shotgun (WGS) entry which is preliminary data.</text>
</comment>
<feature type="non-terminal residue" evidence="1">
    <location>
        <position position="99"/>
    </location>
</feature>
<evidence type="ECO:0000313" key="2">
    <source>
        <dbReference type="Proteomes" id="UP000193944"/>
    </source>
</evidence>
<gene>
    <name evidence="1" type="ORF">BCR32DRAFT_271681</name>
</gene>
<organism evidence="1 2">
    <name type="scientific">Anaeromyces robustus</name>
    <dbReference type="NCBI Taxonomy" id="1754192"/>
    <lineage>
        <taxon>Eukaryota</taxon>
        <taxon>Fungi</taxon>
        <taxon>Fungi incertae sedis</taxon>
        <taxon>Chytridiomycota</taxon>
        <taxon>Chytridiomycota incertae sedis</taxon>
        <taxon>Neocallimastigomycetes</taxon>
        <taxon>Neocallimastigales</taxon>
        <taxon>Neocallimastigaceae</taxon>
        <taxon>Anaeromyces</taxon>
    </lineage>
</organism>
<protein>
    <submittedName>
        <fullName evidence="1">Uncharacterized protein</fullName>
    </submittedName>
</protein>
<name>A0A1Y1WR83_9FUNG</name>